<name>A0AAV7SZ16_PLEWA</name>
<evidence type="ECO:0000313" key="2">
    <source>
        <dbReference type="EMBL" id="KAJ1169392.1"/>
    </source>
</evidence>
<keyword evidence="3" id="KW-1185">Reference proteome</keyword>
<comment type="caution">
    <text evidence="2">The sequence shown here is derived from an EMBL/GenBank/DDBJ whole genome shotgun (WGS) entry which is preliminary data.</text>
</comment>
<dbReference type="Proteomes" id="UP001066276">
    <property type="component" value="Chromosome 4_1"/>
</dbReference>
<feature type="compositionally biased region" description="Basic residues" evidence="1">
    <location>
        <begin position="88"/>
        <end position="99"/>
    </location>
</feature>
<feature type="compositionally biased region" description="Basic and acidic residues" evidence="1">
    <location>
        <begin position="69"/>
        <end position="80"/>
    </location>
</feature>
<protein>
    <submittedName>
        <fullName evidence="2">Uncharacterized protein</fullName>
    </submittedName>
</protein>
<organism evidence="2 3">
    <name type="scientific">Pleurodeles waltl</name>
    <name type="common">Iberian ribbed newt</name>
    <dbReference type="NCBI Taxonomy" id="8319"/>
    <lineage>
        <taxon>Eukaryota</taxon>
        <taxon>Metazoa</taxon>
        <taxon>Chordata</taxon>
        <taxon>Craniata</taxon>
        <taxon>Vertebrata</taxon>
        <taxon>Euteleostomi</taxon>
        <taxon>Amphibia</taxon>
        <taxon>Batrachia</taxon>
        <taxon>Caudata</taxon>
        <taxon>Salamandroidea</taxon>
        <taxon>Salamandridae</taxon>
        <taxon>Pleurodelinae</taxon>
        <taxon>Pleurodeles</taxon>
    </lineage>
</organism>
<evidence type="ECO:0000256" key="1">
    <source>
        <dbReference type="SAM" id="MobiDB-lite"/>
    </source>
</evidence>
<dbReference type="AlphaFoldDB" id="A0AAV7SZ16"/>
<gene>
    <name evidence="2" type="ORF">NDU88_001285</name>
</gene>
<sequence length="105" mass="11913">MCALDAQLVPRREKRRTPTLIDATPSGRPELRRTALQGQRRPTSRGEIDATPAMRAKLRCTAPLNDTQLENKQETPRTDPGHLVIPATHRKRRSARRKTTHDFPA</sequence>
<feature type="region of interest" description="Disordered" evidence="1">
    <location>
        <begin position="1"/>
        <end position="48"/>
    </location>
</feature>
<feature type="region of interest" description="Disordered" evidence="1">
    <location>
        <begin position="65"/>
        <end position="105"/>
    </location>
</feature>
<accession>A0AAV7SZ16</accession>
<evidence type="ECO:0000313" key="3">
    <source>
        <dbReference type="Proteomes" id="UP001066276"/>
    </source>
</evidence>
<dbReference type="EMBL" id="JANPWB010000007">
    <property type="protein sequence ID" value="KAJ1169392.1"/>
    <property type="molecule type" value="Genomic_DNA"/>
</dbReference>
<reference evidence="2" key="1">
    <citation type="journal article" date="2022" name="bioRxiv">
        <title>Sequencing and chromosome-scale assembly of the giantPleurodeles waltlgenome.</title>
        <authorList>
            <person name="Brown T."/>
            <person name="Elewa A."/>
            <person name="Iarovenko S."/>
            <person name="Subramanian E."/>
            <person name="Araus A.J."/>
            <person name="Petzold A."/>
            <person name="Susuki M."/>
            <person name="Suzuki K.-i.T."/>
            <person name="Hayashi T."/>
            <person name="Toyoda A."/>
            <person name="Oliveira C."/>
            <person name="Osipova E."/>
            <person name="Leigh N.D."/>
            <person name="Simon A."/>
            <person name="Yun M.H."/>
        </authorList>
    </citation>
    <scope>NUCLEOTIDE SEQUENCE</scope>
    <source>
        <strain evidence="2">20211129_DDA</strain>
        <tissue evidence="2">Liver</tissue>
    </source>
</reference>
<proteinExistence type="predicted"/>